<feature type="transmembrane region" description="Helical" evidence="14">
    <location>
        <begin position="157"/>
        <end position="175"/>
    </location>
</feature>
<evidence type="ECO:0000256" key="5">
    <source>
        <dbReference type="ARBA" id="ARBA00022448"/>
    </source>
</evidence>
<dbReference type="Pfam" id="PF00119">
    <property type="entry name" value="ATP-synt_A"/>
    <property type="match status" value="1"/>
</dbReference>
<dbReference type="GO" id="GO:0046933">
    <property type="term" value="F:proton-transporting ATP synthase activity, rotational mechanism"/>
    <property type="evidence" value="ECO:0007669"/>
    <property type="project" value="TreeGrafter"/>
</dbReference>
<feature type="transmembrane region" description="Helical" evidence="14">
    <location>
        <begin position="181"/>
        <end position="200"/>
    </location>
</feature>
<evidence type="ECO:0000256" key="8">
    <source>
        <dbReference type="ARBA" id="ARBA00022781"/>
    </source>
</evidence>
<evidence type="ECO:0000256" key="11">
    <source>
        <dbReference type="ARBA" id="ARBA00023136"/>
    </source>
</evidence>
<evidence type="ECO:0000256" key="6">
    <source>
        <dbReference type="ARBA" id="ARBA00022547"/>
    </source>
</evidence>
<keyword evidence="15" id="KW-0496">Mitochondrion</keyword>
<keyword evidence="10" id="KW-0406">Ion transport</keyword>
<comment type="subunit">
    <text evidence="4">F-type ATPases have 2 components, CF(1) - the catalytic core - and CF(0) - the membrane proton channel. CF(1) has five subunits: alpha(3), beta(3), gamma(1), delta(1), epsilon(1). CF(0) has three main subunits: a, b and c.</text>
</comment>
<dbReference type="GO" id="GO:0045259">
    <property type="term" value="C:proton-transporting ATP synthase complex"/>
    <property type="evidence" value="ECO:0007669"/>
    <property type="project" value="UniProtKB-KW"/>
</dbReference>
<evidence type="ECO:0000256" key="1">
    <source>
        <dbReference type="ARBA" id="ARBA00002070"/>
    </source>
</evidence>
<dbReference type="InterPro" id="IPR045083">
    <property type="entry name" value="ATP_synth_F0_asu_bact/mt"/>
</dbReference>
<feature type="transmembrane region" description="Helical" evidence="14">
    <location>
        <begin position="20"/>
        <end position="38"/>
    </location>
</feature>
<dbReference type="PRINTS" id="PR00123">
    <property type="entry name" value="ATPASEA"/>
</dbReference>
<dbReference type="InterPro" id="IPR035908">
    <property type="entry name" value="F0_ATP_A_sf"/>
</dbReference>
<name>C8YLX8_EVAAP</name>
<geneLocation type="mitochondrion" evidence="15"/>
<dbReference type="InterPro" id="IPR000568">
    <property type="entry name" value="ATP_synth_F0_asu"/>
</dbReference>
<comment type="function">
    <text evidence="1">Mitochondrial membrane ATP synthase (F(1)F(0) ATP synthase or Complex V) produces ATP from ADP in the presence of a proton gradient across the membrane which is generated by electron transport complexes of the respiratory chain. F-type ATPases consist of two structural domains, F(1) - containing the extramembraneous catalytic core and F(0) - containing the membrane proton channel, linked together by a central stalk and a peripheral stalk. During catalysis, ATP synthesis in the catalytic domain of F(1) is coupled via a rotary mechanism of the central stalk subunits to proton translocation. Key component of the proton channel; it may play a direct role in the translocation of protons across the membrane.</text>
</comment>
<dbReference type="CTD" id="4508"/>
<accession>C8YLX8</accession>
<keyword evidence="9 14" id="KW-1133">Transmembrane helix</keyword>
<proteinExistence type="inferred from homology"/>
<gene>
    <name evidence="15" type="primary">ATP6</name>
</gene>
<evidence type="ECO:0000256" key="2">
    <source>
        <dbReference type="ARBA" id="ARBA00004141"/>
    </source>
</evidence>
<organism evidence="15">
    <name type="scientific">Evania appendigaster</name>
    <name type="common">Cockroach egg parasitoid wasp</name>
    <name type="synonym">Ichneumon appendigaster</name>
    <dbReference type="NCBI Taxonomy" id="27486"/>
    <lineage>
        <taxon>Eukaryota</taxon>
        <taxon>Metazoa</taxon>
        <taxon>Ecdysozoa</taxon>
        <taxon>Arthropoda</taxon>
        <taxon>Hexapoda</taxon>
        <taxon>Insecta</taxon>
        <taxon>Pterygota</taxon>
        <taxon>Neoptera</taxon>
        <taxon>Endopterygota</taxon>
        <taxon>Hymenoptera</taxon>
        <taxon>Apocrita</taxon>
        <taxon>Evanioidea</taxon>
        <taxon>Evaniidae</taxon>
        <taxon>Evania</taxon>
    </lineage>
</organism>
<keyword evidence="7 14" id="KW-0812">Transmembrane</keyword>
<evidence type="ECO:0000256" key="7">
    <source>
        <dbReference type="ARBA" id="ARBA00022692"/>
    </source>
</evidence>
<dbReference type="GeneID" id="8445088"/>
<dbReference type="NCBIfam" id="TIGR01131">
    <property type="entry name" value="ATP_synt_6_or_A"/>
    <property type="match status" value="1"/>
</dbReference>
<dbReference type="Gene3D" id="1.20.120.220">
    <property type="entry name" value="ATP synthase, F0 complex, subunit A"/>
    <property type="match status" value="1"/>
</dbReference>
<feature type="transmembrane region" description="Helical" evidence="14">
    <location>
        <begin position="68"/>
        <end position="92"/>
    </location>
</feature>
<comment type="similarity">
    <text evidence="3">Belongs to the ATPase A chain family.</text>
</comment>
<evidence type="ECO:0000313" key="15">
    <source>
        <dbReference type="EMBL" id="ACL36003.1"/>
    </source>
</evidence>
<dbReference type="CDD" id="cd00310">
    <property type="entry name" value="ATP-synt_Fo_a_6"/>
    <property type="match status" value="1"/>
</dbReference>
<dbReference type="PANTHER" id="PTHR11410">
    <property type="entry name" value="ATP SYNTHASE SUBUNIT A"/>
    <property type="match status" value="1"/>
</dbReference>
<evidence type="ECO:0000256" key="13">
    <source>
        <dbReference type="RuleBase" id="RU004450"/>
    </source>
</evidence>
<dbReference type="SUPFAM" id="SSF81336">
    <property type="entry name" value="F1F0 ATP synthase subunit A"/>
    <property type="match status" value="1"/>
</dbReference>
<protein>
    <recommendedName>
        <fullName evidence="13">ATP synthase subunit a</fullName>
    </recommendedName>
</protein>
<dbReference type="GO" id="GO:0005743">
    <property type="term" value="C:mitochondrial inner membrane"/>
    <property type="evidence" value="ECO:0007669"/>
    <property type="project" value="UniProtKB-SubCell"/>
</dbReference>
<sequence length="224" mass="25574">MYMNLFSSFNPSSIPYFNLNWLSMLIFLIIIPYPFWILNSQFTHMFYILSTFLSSELKIILVKKSNLLNSGILLTIFSFILIINFSSLYPFVFSSSSHLSFSLTLSLSIFLALMIRGWTCNPTHMFAHMIPLNTPPILIPFMNMIEFTSNIIRPITLSIRLSANVIAGHLLITLLCSSMSSSTIILSVIMLIFQLILMFLEINVSMIQSYVFTILSTLYSSEVN</sequence>
<dbReference type="EMBL" id="FJ593187">
    <property type="protein sequence ID" value="ACL36003.1"/>
    <property type="molecule type" value="Genomic_DNA"/>
</dbReference>
<evidence type="ECO:0000256" key="3">
    <source>
        <dbReference type="ARBA" id="ARBA00006810"/>
    </source>
</evidence>
<evidence type="ECO:0000256" key="12">
    <source>
        <dbReference type="ARBA" id="ARBA00023310"/>
    </source>
</evidence>
<evidence type="ECO:0000256" key="9">
    <source>
        <dbReference type="ARBA" id="ARBA00022989"/>
    </source>
</evidence>
<keyword evidence="5" id="KW-0813">Transport</keyword>
<keyword evidence="11 14" id="KW-0472">Membrane</keyword>
<keyword evidence="8" id="KW-0375">Hydrogen ion transport</keyword>
<dbReference type="AlphaFoldDB" id="C8YLX8"/>
<reference evidence="15" key="1">
    <citation type="journal article" date="2009" name="Mol. Biol. Rep.">
        <title>The complete mitochondrial genome of Evania appendigaster (Hymenoptera: Evaniidae) has low A+T content and a long intergenic spacer between atp8 and atp6.</title>
        <authorList>
            <person name="Wei S.J."/>
            <person name="Tang P."/>
            <person name="Zheng L.H."/>
            <person name="Shi M."/>
            <person name="Chen X.X."/>
        </authorList>
    </citation>
    <scope>NUCLEOTIDE SEQUENCE</scope>
</reference>
<comment type="subcellular location">
    <subcellularLocation>
        <location evidence="2">Membrane</location>
        <topology evidence="2">Multi-pass membrane protein</topology>
    </subcellularLocation>
    <subcellularLocation>
        <location evidence="13">Mitochondrion inner membrane</location>
        <topology evidence="13">Multi-pass membrane protein</topology>
    </subcellularLocation>
</comment>
<keyword evidence="6" id="KW-0138">CF(0)</keyword>
<evidence type="ECO:0000256" key="10">
    <source>
        <dbReference type="ARBA" id="ARBA00023065"/>
    </source>
</evidence>
<keyword evidence="12" id="KW-0066">ATP synthesis</keyword>
<dbReference type="PANTHER" id="PTHR11410:SF0">
    <property type="entry name" value="ATP SYNTHASE SUBUNIT A"/>
    <property type="match status" value="1"/>
</dbReference>
<evidence type="ECO:0000256" key="4">
    <source>
        <dbReference type="ARBA" id="ARBA00011648"/>
    </source>
</evidence>
<dbReference type="InterPro" id="IPR023011">
    <property type="entry name" value="ATP_synth_F0_asu_AS"/>
</dbReference>
<dbReference type="RefSeq" id="YP_003204686.1">
    <property type="nucleotide sequence ID" value="NC_013238.1"/>
</dbReference>
<feature type="transmembrane region" description="Helical" evidence="14">
    <location>
        <begin position="99"/>
        <end position="119"/>
    </location>
</feature>
<dbReference type="PROSITE" id="PS00449">
    <property type="entry name" value="ATPASE_A"/>
    <property type="match status" value="1"/>
</dbReference>
<evidence type="ECO:0000256" key="14">
    <source>
        <dbReference type="SAM" id="Phobius"/>
    </source>
</evidence>